<proteinExistence type="predicted"/>
<dbReference type="RefSeq" id="WP_181193071.1">
    <property type="nucleotide sequence ID" value="NZ_JABFED010000010.1"/>
</dbReference>
<dbReference type="Pfam" id="PF11848">
    <property type="entry name" value="DUF3368"/>
    <property type="match status" value="1"/>
</dbReference>
<evidence type="ECO:0000313" key="1">
    <source>
        <dbReference type="EMBL" id="MBA1838382.1"/>
    </source>
</evidence>
<evidence type="ECO:0008006" key="3">
    <source>
        <dbReference type="Google" id="ProtNLM"/>
    </source>
</evidence>
<dbReference type="EMBL" id="JABFED010000010">
    <property type="protein sequence ID" value="MBA1838382.1"/>
    <property type="molecule type" value="Genomic_DNA"/>
</dbReference>
<dbReference type="AlphaFoldDB" id="A0A7H0K9A4"/>
<evidence type="ECO:0000313" key="2">
    <source>
        <dbReference type="Proteomes" id="UP000577408"/>
    </source>
</evidence>
<name>A0A7H0K9A4_9CORY</name>
<accession>A0A7H0K9A4</accession>
<reference evidence="1 2" key="1">
    <citation type="submission" date="2020-05" db="EMBL/GenBank/DDBJ databases">
        <title>Descriptions of Corynebacterium xxxx sp. nov., Corynebacterium yyyy sp. nov. and Corynebacterium zzzz sp. nov.</title>
        <authorList>
            <person name="Zhang G."/>
        </authorList>
    </citation>
    <scope>NUCLEOTIDE SEQUENCE [LARGE SCALE GENOMIC DNA]</scope>
    <source>
        <strain evidence="2">zg-913</strain>
    </source>
</reference>
<comment type="caution">
    <text evidence="1">The sequence shown here is derived from an EMBL/GenBank/DDBJ whole genome shotgun (WGS) entry which is preliminary data.</text>
</comment>
<dbReference type="InterPro" id="IPR021799">
    <property type="entry name" value="PIN-like_prokaryotic"/>
</dbReference>
<sequence>MLLITDTGPLTHASQTGHVGFLERILAPWTCAYPMQVRKELEGFDGNRAILEAKWIGLLPLDLKYDILAMKLRDQLGGVGTKNLGEAQCIALALSMSDSGQEAEIYADDEDGRQLALDNGLEAWSTTEILRRAVLEHRCTVEECVRFIDDVRHNGYRGIDVPSGRAFVEGYLPKRLWPED</sequence>
<organism evidence="1 2">
    <name type="scientific">Corynebacterium wankanglinii</name>
    <dbReference type="NCBI Taxonomy" id="2735136"/>
    <lineage>
        <taxon>Bacteria</taxon>
        <taxon>Bacillati</taxon>
        <taxon>Actinomycetota</taxon>
        <taxon>Actinomycetes</taxon>
        <taxon>Mycobacteriales</taxon>
        <taxon>Corynebacteriaceae</taxon>
        <taxon>Corynebacterium</taxon>
    </lineage>
</organism>
<gene>
    <name evidence="1" type="ORF">HMA55_10900</name>
</gene>
<dbReference type="Proteomes" id="UP000577408">
    <property type="component" value="Unassembled WGS sequence"/>
</dbReference>
<protein>
    <recommendedName>
        <fullName evidence="3">DUF3368 domain-containing protein</fullName>
    </recommendedName>
</protein>
<keyword evidence="2" id="KW-1185">Reference proteome</keyword>